<dbReference type="Pfam" id="PF01369">
    <property type="entry name" value="Sec7"/>
    <property type="match status" value="1"/>
</dbReference>
<dbReference type="Proteomes" id="UP000324748">
    <property type="component" value="Unassembled WGS sequence"/>
</dbReference>
<dbReference type="Gene3D" id="1.10.1000.11">
    <property type="entry name" value="Arf Nucleotide-binding Site Opener,domain 2"/>
    <property type="match status" value="1"/>
</dbReference>
<dbReference type="GO" id="GO:0005737">
    <property type="term" value="C:cytoplasm"/>
    <property type="evidence" value="ECO:0007669"/>
    <property type="project" value="UniProtKB-ARBA"/>
</dbReference>
<dbReference type="Gene3D" id="1.10.220.20">
    <property type="match status" value="1"/>
</dbReference>
<proteinExistence type="predicted"/>
<dbReference type="AlphaFoldDB" id="A0A5B0P5Z7"/>
<dbReference type="OrthoDB" id="10258608at2759"/>
<dbReference type="PANTHER" id="PTHR10663:SF388">
    <property type="entry name" value="GOLGI-SPECIFIC BREFELDIN A-RESISTANCE GUANINE NUCLEOTIDE EXCHANGE FACTOR 1"/>
    <property type="match status" value="1"/>
</dbReference>
<evidence type="ECO:0000259" key="1">
    <source>
        <dbReference type="PROSITE" id="PS50190"/>
    </source>
</evidence>
<evidence type="ECO:0000313" key="3">
    <source>
        <dbReference type="Proteomes" id="UP000324748"/>
    </source>
</evidence>
<organism evidence="2 3">
    <name type="scientific">Puccinia graminis f. sp. tritici</name>
    <dbReference type="NCBI Taxonomy" id="56615"/>
    <lineage>
        <taxon>Eukaryota</taxon>
        <taxon>Fungi</taxon>
        <taxon>Dikarya</taxon>
        <taxon>Basidiomycota</taxon>
        <taxon>Pucciniomycotina</taxon>
        <taxon>Pucciniomycetes</taxon>
        <taxon>Pucciniales</taxon>
        <taxon>Pucciniaceae</taxon>
        <taxon>Puccinia</taxon>
    </lineage>
</organism>
<dbReference type="SUPFAM" id="SSF48425">
    <property type="entry name" value="Sec7 domain"/>
    <property type="match status" value="1"/>
</dbReference>
<dbReference type="InterPro" id="IPR000904">
    <property type="entry name" value="Sec7_dom"/>
</dbReference>
<protein>
    <submittedName>
        <fullName evidence="2">GDP/GTP exchange factor for ARF</fullName>
    </submittedName>
</protein>
<evidence type="ECO:0000313" key="2">
    <source>
        <dbReference type="EMBL" id="KAA1096915.1"/>
    </source>
</evidence>
<dbReference type="InterPro" id="IPR035999">
    <property type="entry name" value="Sec7_dom_sf"/>
</dbReference>
<dbReference type="PANTHER" id="PTHR10663">
    <property type="entry name" value="GUANYL-NUCLEOTIDE EXCHANGE FACTOR"/>
    <property type="match status" value="1"/>
</dbReference>
<dbReference type="EMBL" id="VSWC01000067">
    <property type="protein sequence ID" value="KAA1096915.1"/>
    <property type="molecule type" value="Genomic_DNA"/>
</dbReference>
<sequence>MINRLESSVQPSVDVPAPVLLARDKEGKRALLEGAAKFNQKPKEGLKFLEAKGIIYDDPTLPRPQSLAFFFKTCPRLDKKLLGEYISRPENLEVLKAFMTLFDFRGKLISDCLRELLETFRLPGESQQIARITEVFAAVYVAAGAHDVKTEDAAYVLSYSVIMLNTDQHNPQNRKKMTLEDYKRNLRGVNDGEDFSAEYLVSSF</sequence>
<dbReference type="GO" id="GO:0012505">
    <property type="term" value="C:endomembrane system"/>
    <property type="evidence" value="ECO:0007669"/>
    <property type="project" value="UniProtKB-ARBA"/>
</dbReference>
<dbReference type="GO" id="GO:0005085">
    <property type="term" value="F:guanyl-nucleotide exchange factor activity"/>
    <property type="evidence" value="ECO:0007669"/>
    <property type="project" value="InterPro"/>
</dbReference>
<gene>
    <name evidence="2" type="primary">GEA2_2</name>
    <name evidence="2" type="ORF">PGT21_031510</name>
</gene>
<dbReference type="GO" id="GO:0032012">
    <property type="term" value="P:regulation of ARF protein signal transduction"/>
    <property type="evidence" value="ECO:0007669"/>
    <property type="project" value="InterPro"/>
</dbReference>
<reference evidence="2 3" key="1">
    <citation type="submission" date="2019-05" db="EMBL/GenBank/DDBJ databases">
        <title>Emergence of the Ug99 lineage of the wheat stem rust pathogen through somatic hybridization.</title>
        <authorList>
            <person name="Li F."/>
            <person name="Upadhyaya N.M."/>
            <person name="Sperschneider J."/>
            <person name="Matny O."/>
            <person name="Nguyen-Phuc H."/>
            <person name="Mago R."/>
            <person name="Raley C."/>
            <person name="Miller M.E."/>
            <person name="Silverstein K.A.T."/>
            <person name="Henningsen E."/>
            <person name="Hirsch C.D."/>
            <person name="Visser B."/>
            <person name="Pretorius Z.A."/>
            <person name="Steffenson B.J."/>
            <person name="Schwessinger B."/>
            <person name="Dodds P.N."/>
            <person name="Figueroa M."/>
        </authorList>
    </citation>
    <scope>NUCLEOTIDE SEQUENCE [LARGE SCALE GENOMIC DNA]</scope>
    <source>
        <strain evidence="2">21-0</strain>
    </source>
</reference>
<name>A0A5B0P5Z7_PUCGR</name>
<keyword evidence="3" id="KW-1185">Reference proteome</keyword>
<dbReference type="CDD" id="cd00171">
    <property type="entry name" value="Sec7"/>
    <property type="match status" value="1"/>
</dbReference>
<dbReference type="GO" id="GO:0016192">
    <property type="term" value="P:vesicle-mediated transport"/>
    <property type="evidence" value="ECO:0007669"/>
    <property type="project" value="UniProtKB-ARBA"/>
</dbReference>
<dbReference type="InterPro" id="IPR023394">
    <property type="entry name" value="Sec7_C_sf"/>
</dbReference>
<accession>A0A5B0P5Z7</accession>
<feature type="domain" description="SEC7" evidence="1">
    <location>
        <begin position="20"/>
        <end position="204"/>
    </location>
</feature>
<dbReference type="PROSITE" id="PS50190">
    <property type="entry name" value="SEC7"/>
    <property type="match status" value="1"/>
</dbReference>
<dbReference type="SMART" id="SM00222">
    <property type="entry name" value="Sec7"/>
    <property type="match status" value="1"/>
</dbReference>
<comment type="caution">
    <text evidence="2">The sequence shown here is derived from an EMBL/GenBank/DDBJ whole genome shotgun (WGS) entry which is preliminary data.</text>
</comment>